<dbReference type="InterPro" id="IPR036291">
    <property type="entry name" value="NAD(P)-bd_dom_sf"/>
</dbReference>
<proteinExistence type="inferred from homology"/>
<gene>
    <name evidence="3" type="ORF">C4F51_08495</name>
</gene>
<dbReference type="GO" id="GO:0016616">
    <property type="term" value="F:oxidoreductase activity, acting on the CH-OH group of donors, NAD or NADP as acceptor"/>
    <property type="evidence" value="ECO:0007669"/>
    <property type="project" value="TreeGrafter"/>
</dbReference>
<dbReference type="Gene3D" id="3.40.50.720">
    <property type="entry name" value="NAD(P)-binding Rossmann-like Domain"/>
    <property type="match status" value="1"/>
</dbReference>
<reference evidence="3" key="1">
    <citation type="submission" date="2018-07" db="EMBL/GenBank/DDBJ databases">
        <title>Genome assembly of strain Ka43.</title>
        <authorList>
            <person name="Kukolya J."/>
            <person name="Nagy I."/>
            <person name="Horvath B."/>
            <person name="Toth A."/>
        </authorList>
    </citation>
    <scope>NUCLEOTIDE SEQUENCE</scope>
    <source>
        <strain evidence="3">KB43</strain>
    </source>
</reference>
<dbReference type="EMBL" id="PRDL01000001">
    <property type="protein sequence ID" value="MBE8717223.1"/>
    <property type="molecule type" value="Genomic_DNA"/>
</dbReference>
<protein>
    <submittedName>
        <fullName evidence="3">SDR family NAD(P)-dependent oxidoreductase</fullName>
    </submittedName>
</protein>
<name>A0A928YVM1_9GAMM</name>
<dbReference type="InterPro" id="IPR002347">
    <property type="entry name" value="SDR_fam"/>
</dbReference>
<dbReference type="RefSeq" id="WP_193908905.1">
    <property type="nucleotide sequence ID" value="NZ_PRDL01000001.1"/>
</dbReference>
<comment type="caution">
    <text evidence="3">The sequence shown here is derived from an EMBL/GenBank/DDBJ whole genome shotgun (WGS) entry which is preliminary data.</text>
</comment>
<evidence type="ECO:0000256" key="1">
    <source>
        <dbReference type="ARBA" id="ARBA00006484"/>
    </source>
</evidence>
<evidence type="ECO:0000313" key="3">
    <source>
        <dbReference type="EMBL" id="MBE8717223.1"/>
    </source>
</evidence>
<dbReference type="SUPFAM" id="SSF51735">
    <property type="entry name" value="NAD(P)-binding Rossmann-fold domains"/>
    <property type="match status" value="1"/>
</dbReference>
<evidence type="ECO:0000313" key="4">
    <source>
        <dbReference type="Proteomes" id="UP000652567"/>
    </source>
</evidence>
<dbReference type="AlphaFoldDB" id="A0A928YVM1"/>
<dbReference type="SMART" id="SM00822">
    <property type="entry name" value="PKS_KR"/>
    <property type="match status" value="1"/>
</dbReference>
<dbReference type="PANTHER" id="PTHR45458">
    <property type="entry name" value="SHORT-CHAIN DEHYDROGENASE/REDUCTASE SDR"/>
    <property type="match status" value="1"/>
</dbReference>
<accession>A0A928YVM1</accession>
<keyword evidence="4" id="KW-1185">Reference proteome</keyword>
<organism evidence="3 4">
    <name type="scientific">Cellvibrio polysaccharolyticus</name>
    <dbReference type="NCBI Taxonomy" id="2082724"/>
    <lineage>
        <taxon>Bacteria</taxon>
        <taxon>Pseudomonadati</taxon>
        <taxon>Pseudomonadota</taxon>
        <taxon>Gammaproteobacteria</taxon>
        <taxon>Cellvibrionales</taxon>
        <taxon>Cellvibrionaceae</taxon>
        <taxon>Cellvibrio</taxon>
    </lineage>
</organism>
<dbReference type="Pfam" id="PF00106">
    <property type="entry name" value="adh_short"/>
    <property type="match status" value="1"/>
</dbReference>
<dbReference type="PANTHER" id="PTHR45458:SF1">
    <property type="entry name" value="SHORT CHAIN DEHYDROGENASE"/>
    <property type="match status" value="1"/>
</dbReference>
<evidence type="ECO:0000259" key="2">
    <source>
        <dbReference type="SMART" id="SM00822"/>
    </source>
</evidence>
<sequence>MGTVLITGAAGGIGLELTRHYLRGGHQVFAVCRKATAELNASGATVIANIDVIDEQSYSALTQSLSGIELDILINNAGVFGDNTLGSIDYENIEYQFKVNAVAPLRVTEALLSSLKPGSKIAMITSRMGSIADNGSGAYYGYRMSKAALNAAGVSLARDLAGKGIAVGLFHPGFVQTRMVGFAGDISPELSAQRLAQRIEALSLQNTGGFWHSSGDKLPW</sequence>
<dbReference type="InterPro" id="IPR052184">
    <property type="entry name" value="SDR_enzymes"/>
</dbReference>
<dbReference type="PRINTS" id="PR00081">
    <property type="entry name" value="GDHRDH"/>
</dbReference>
<dbReference type="CDD" id="cd05325">
    <property type="entry name" value="carb_red_sniffer_like_SDR_c"/>
    <property type="match status" value="1"/>
</dbReference>
<comment type="similarity">
    <text evidence="1">Belongs to the short-chain dehydrogenases/reductases (SDR) family.</text>
</comment>
<dbReference type="Proteomes" id="UP000652567">
    <property type="component" value="Unassembled WGS sequence"/>
</dbReference>
<feature type="domain" description="Ketoreductase" evidence="2">
    <location>
        <begin position="2"/>
        <end position="178"/>
    </location>
</feature>
<dbReference type="InterPro" id="IPR057326">
    <property type="entry name" value="KR_dom"/>
</dbReference>